<protein>
    <submittedName>
        <fullName evidence="1">Uncharacterized protein</fullName>
    </submittedName>
</protein>
<dbReference type="AlphaFoldDB" id="A0A9Q1KJH0"/>
<comment type="caution">
    <text evidence="1">The sequence shown here is derived from an EMBL/GenBank/DDBJ whole genome shotgun (WGS) entry which is preliminary data.</text>
</comment>
<dbReference type="EMBL" id="JAKOGI010000097">
    <property type="protein sequence ID" value="KAJ8444488.1"/>
    <property type="molecule type" value="Genomic_DNA"/>
</dbReference>
<accession>A0A9Q1KJH0</accession>
<evidence type="ECO:0000313" key="1">
    <source>
        <dbReference type="EMBL" id="KAJ8444488.1"/>
    </source>
</evidence>
<organism evidence="1 2">
    <name type="scientific">Carnegiea gigantea</name>
    <dbReference type="NCBI Taxonomy" id="171969"/>
    <lineage>
        <taxon>Eukaryota</taxon>
        <taxon>Viridiplantae</taxon>
        <taxon>Streptophyta</taxon>
        <taxon>Embryophyta</taxon>
        <taxon>Tracheophyta</taxon>
        <taxon>Spermatophyta</taxon>
        <taxon>Magnoliopsida</taxon>
        <taxon>eudicotyledons</taxon>
        <taxon>Gunneridae</taxon>
        <taxon>Pentapetalae</taxon>
        <taxon>Caryophyllales</taxon>
        <taxon>Cactineae</taxon>
        <taxon>Cactaceae</taxon>
        <taxon>Cactoideae</taxon>
        <taxon>Echinocereeae</taxon>
        <taxon>Carnegiea</taxon>
    </lineage>
</organism>
<reference evidence="1" key="1">
    <citation type="submission" date="2022-04" db="EMBL/GenBank/DDBJ databases">
        <title>Carnegiea gigantea Genome sequencing and assembly v2.</title>
        <authorList>
            <person name="Copetti D."/>
            <person name="Sanderson M.J."/>
            <person name="Burquez A."/>
            <person name="Wojciechowski M.F."/>
        </authorList>
    </citation>
    <scope>NUCLEOTIDE SEQUENCE</scope>
    <source>
        <strain evidence="1">SGP5-SGP5p</strain>
        <tissue evidence="1">Aerial part</tissue>
    </source>
</reference>
<evidence type="ECO:0000313" key="2">
    <source>
        <dbReference type="Proteomes" id="UP001153076"/>
    </source>
</evidence>
<dbReference type="Proteomes" id="UP001153076">
    <property type="component" value="Unassembled WGS sequence"/>
</dbReference>
<sequence>MLESGTSMSLQVRCSNFWPISHQSSYRFLVPFTVHFREFDASHTLYFLIDKFVKVRVSRVLALVNHLYTIIDDSSSELTSGVEAYGDTWVEQVAFARPSVMDTDFGKVRAMPSPADSYQLSLPLTGFRVVPNFPSKATFMDFSELVSICNFDVLDAAIPVGSRLVIVILETTSCQGAARVAPLRSVNHSGGIAVLWNNGNIHA</sequence>
<proteinExistence type="predicted"/>
<keyword evidence="2" id="KW-1185">Reference proteome</keyword>
<name>A0A9Q1KJH0_9CARY</name>
<gene>
    <name evidence="1" type="ORF">Cgig2_024052</name>
</gene>